<proteinExistence type="predicted"/>
<dbReference type="Proteomes" id="UP000646827">
    <property type="component" value="Unassembled WGS sequence"/>
</dbReference>
<evidence type="ECO:0000313" key="2">
    <source>
        <dbReference type="Proteomes" id="UP000646827"/>
    </source>
</evidence>
<sequence>MTSTGPLAQEDINLLTTEFIIEDLPESTKRTPSPSSPGLDGLPYEIWYLTDTCVSLLPKKGDLSSLSNWRPIALINSSTWIPKFWVPCFFR</sequence>
<dbReference type="AlphaFoldDB" id="A0A8H7VJW0"/>
<protein>
    <submittedName>
        <fullName evidence="1">Uncharacterized protein</fullName>
    </submittedName>
</protein>
<comment type="caution">
    <text evidence="1">The sequence shown here is derived from an EMBL/GenBank/DDBJ whole genome shotgun (WGS) entry which is preliminary data.</text>
</comment>
<name>A0A8H7VJW0_9FUNG</name>
<gene>
    <name evidence="1" type="ORF">INT45_006131</name>
</gene>
<organism evidence="1 2">
    <name type="scientific">Circinella minor</name>
    <dbReference type="NCBI Taxonomy" id="1195481"/>
    <lineage>
        <taxon>Eukaryota</taxon>
        <taxon>Fungi</taxon>
        <taxon>Fungi incertae sedis</taxon>
        <taxon>Mucoromycota</taxon>
        <taxon>Mucoromycotina</taxon>
        <taxon>Mucoromycetes</taxon>
        <taxon>Mucorales</taxon>
        <taxon>Lichtheimiaceae</taxon>
        <taxon>Circinella</taxon>
    </lineage>
</organism>
<keyword evidence="2" id="KW-1185">Reference proteome</keyword>
<evidence type="ECO:0000313" key="1">
    <source>
        <dbReference type="EMBL" id="KAG2223250.1"/>
    </source>
</evidence>
<accession>A0A8H7VJW0</accession>
<reference evidence="1 2" key="1">
    <citation type="submission" date="2020-12" db="EMBL/GenBank/DDBJ databases">
        <title>Metabolic potential, ecology and presence of endohyphal bacteria is reflected in genomic diversity of Mucoromycotina.</title>
        <authorList>
            <person name="Muszewska A."/>
            <person name="Okrasinska A."/>
            <person name="Steczkiewicz K."/>
            <person name="Drgas O."/>
            <person name="Orlowska M."/>
            <person name="Perlinska-Lenart U."/>
            <person name="Aleksandrzak-Piekarczyk T."/>
            <person name="Szatraj K."/>
            <person name="Zielenkiewicz U."/>
            <person name="Pilsyk S."/>
            <person name="Malc E."/>
            <person name="Mieczkowski P."/>
            <person name="Kruszewska J.S."/>
            <person name="Biernat P."/>
            <person name="Pawlowska J."/>
        </authorList>
    </citation>
    <scope>NUCLEOTIDE SEQUENCE [LARGE SCALE GENOMIC DNA]</scope>
    <source>
        <strain evidence="1 2">CBS 142.35</strain>
    </source>
</reference>
<dbReference type="OrthoDB" id="5598377at2759"/>
<dbReference type="EMBL" id="JAEPRB010000065">
    <property type="protein sequence ID" value="KAG2223250.1"/>
    <property type="molecule type" value="Genomic_DNA"/>
</dbReference>